<dbReference type="PANTHER" id="PTHR15729:SF3">
    <property type="entry name" value="RHO GTPASE-ACTIVATING PROTEIN 31"/>
    <property type="match status" value="1"/>
</dbReference>
<accession>A0ABQ9U4V5</accession>
<dbReference type="Proteomes" id="UP001266305">
    <property type="component" value="Unassembled WGS sequence"/>
</dbReference>
<evidence type="ECO:0000313" key="5">
    <source>
        <dbReference type="Proteomes" id="UP001266305"/>
    </source>
</evidence>
<organism evidence="4 5">
    <name type="scientific">Saguinus oedipus</name>
    <name type="common">Cotton-top tamarin</name>
    <name type="synonym">Oedipomidas oedipus</name>
    <dbReference type="NCBI Taxonomy" id="9490"/>
    <lineage>
        <taxon>Eukaryota</taxon>
        <taxon>Metazoa</taxon>
        <taxon>Chordata</taxon>
        <taxon>Craniata</taxon>
        <taxon>Vertebrata</taxon>
        <taxon>Euteleostomi</taxon>
        <taxon>Mammalia</taxon>
        <taxon>Eutheria</taxon>
        <taxon>Euarchontoglires</taxon>
        <taxon>Primates</taxon>
        <taxon>Haplorrhini</taxon>
        <taxon>Platyrrhini</taxon>
        <taxon>Cebidae</taxon>
        <taxon>Callitrichinae</taxon>
        <taxon>Saguinus</taxon>
    </lineage>
</organism>
<dbReference type="SMART" id="SM00324">
    <property type="entry name" value="RhoGAP"/>
    <property type="match status" value="1"/>
</dbReference>
<reference evidence="4 5" key="1">
    <citation type="submission" date="2023-05" db="EMBL/GenBank/DDBJ databases">
        <title>B98-5 Cell Line De Novo Hybrid Assembly: An Optical Mapping Approach.</title>
        <authorList>
            <person name="Kananen K."/>
            <person name="Auerbach J.A."/>
            <person name="Kautto E."/>
            <person name="Blachly J.S."/>
        </authorList>
    </citation>
    <scope>NUCLEOTIDE SEQUENCE [LARGE SCALE GENOMIC DNA]</scope>
    <source>
        <strain evidence="4">B95-8</strain>
        <tissue evidence="4">Cell line</tissue>
    </source>
</reference>
<dbReference type="PROSITE" id="PS50238">
    <property type="entry name" value="RHOGAP"/>
    <property type="match status" value="1"/>
</dbReference>
<proteinExistence type="predicted"/>
<feature type="domain" description="Rho-GAP" evidence="3">
    <location>
        <begin position="1"/>
        <end position="110"/>
    </location>
</feature>
<dbReference type="InterPro" id="IPR000198">
    <property type="entry name" value="RhoGAP_dom"/>
</dbReference>
<dbReference type="Pfam" id="PF00620">
    <property type="entry name" value="RhoGAP"/>
    <property type="match status" value="1"/>
</dbReference>
<dbReference type="Gene3D" id="1.10.555.10">
    <property type="entry name" value="Rho GTPase activation protein"/>
    <property type="match status" value="1"/>
</dbReference>
<evidence type="ECO:0000256" key="2">
    <source>
        <dbReference type="SAM" id="MobiDB-lite"/>
    </source>
</evidence>
<gene>
    <name evidence="4" type="primary">ARHGAP31_2</name>
    <name evidence="4" type="ORF">P7K49_031079</name>
</gene>
<dbReference type="InterPro" id="IPR051576">
    <property type="entry name" value="PX-Rho_GAP"/>
</dbReference>
<feature type="region of interest" description="Disordered" evidence="2">
    <location>
        <begin position="275"/>
        <end position="320"/>
    </location>
</feature>
<dbReference type="SUPFAM" id="SSF48350">
    <property type="entry name" value="GTPase activation domain, GAP"/>
    <property type="match status" value="1"/>
</dbReference>
<protein>
    <submittedName>
        <fullName evidence="4">Rho GTPase-activating protein 31</fullName>
    </submittedName>
</protein>
<name>A0ABQ9U4V5_SAGOE</name>
<evidence type="ECO:0000256" key="1">
    <source>
        <dbReference type="ARBA" id="ARBA00022468"/>
    </source>
</evidence>
<dbReference type="InterPro" id="IPR008936">
    <property type="entry name" value="Rho_GTPase_activation_prot"/>
</dbReference>
<keyword evidence="5" id="KW-1185">Reference proteome</keyword>
<evidence type="ECO:0000313" key="4">
    <source>
        <dbReference type="EMBL" id="KAK2091795.1"/>
    </source>
</evidence>
<feature type="compositionally biased region" description="Basic and acidic residues" evidence="2">
    <location>
        <begin position="299"/>
        <end position="320"/>
    </location>
</feature>
<dbReference type="PANTHER" id="PTHR15729">
    <property type="entry name" value="CDC42 GTPASE-ACTIVATING PROTEIN"/>
    <property type="match status" value="1"/>
</dbReference>
<keyword evidence="1" id="KW-0343">GTPase activation</keyword>
<evidence type="ECO:0000259" key="3">
    <source>
        <dbReference type="PROSITE" id="PS50238"/>
    </source>
</evidence>
<comment type="caution">
    <text evidence="4">The sequence shown here is derived from an EMBL/GenBank/DDBJ whole genome shotgun (WGS) entry which is preliminary data.</text>
</comment>
<sequence length="374" mass="42213">MLLSLLSKEAVSHCPEEGQGQLARIQNVIQELPPSHYRTLEYLIRHLAHIASFSSKTNMHARNLALVWAPNLLRSKEIEATGCNGDAAFLAVRVQQVVIEFILNHVDQIFNSGAPGSLENDADQRTPFQFIQYFGRTSYQNNLLQLVSNFDPYPVLYVMLRENRPIMKSLTLPALSLPMKLVSLEEAQARSLATNHPARKERRENSLPEIVPPMGTLFHTVLELPDNKDQEEEYLGKTIKCIFSVLSNTPGVHHTQRRKLSSKSKKWKSIFNLGRSGSDSKSKLSRNGSVFVRGQRLSGHKEPHHEKEASTPKVDTDGPTDRAAAWPMWKRLLSDQLKAWTHCVQCLWKTQLESLATFHSNLNQLCPCSNAVPP</sequence>
<dbReference type="EMBL" id="JASSZA010000016">
    <property type="protein sequence ID" value="KAK2091795.1"/>
    <property type="molecule type" value="Genomic_DNA"/>
</dbReference>